<dbReference type="PATRIC" id="fig|1566026.4.peg.3550"/>
<dbReference type="Proteomes" id="UP000036908">
    <property type="component" value="Unassembled WGS sequence"/>
</dbReference>
<evidence type="ECO:0000313" key="2">
    <source>
        <dbReference type="Proteomes" id="UP000036908"/>
    </source>
</evidence>
<name>A0A0L8AMC5_9BACT</name>
<dbReference type="Pfam" id="PF19652">
    <property type="entry name" value="DUF6155"/>
    <property type="match status" value="1"/>
</dbReference>
<dbReference type="InterPro" id="IPR046153">
    <property type="entry name" value="DUF6155"/>
</dbReference>
<protein>
    <submittedName>
        <fullName evidence="1">Uncharacterized protein</fullName>
    </submittedName>
</protein>
<comment type="caution">
    <text evidence="1">The sequence shown here is derived from an EMBL/GenBank/DDBJ whole genome shotgun (WGS) entry which is preliminary data.</text>
</comment>
<dbReference type="RefSeq" id="WP_053223287.1">
    <property type="nucleotide sequence ID" value="NZ_JSVA01000008.1"/>
</dbReference>
<sequence length="173" mass="20483">MSKRALVKYLQSLKKDELETQVLELYDKFMPVRTYYNFVFNPKEDKLIDEAKQKVLKEYFPQTKRKPKARRSVAQKAIKNFITLELDPSLLADFMLFNIETAMRFNARKEVKQEAFFKSIYNSYEEASEFVLRNGLKGVYWERLNIILEEAEAQNWFNASAFEIKLGELADLP</sequence>
<organism evidence="1 2">
    <name type="scientific">Roseivirga seohaensis subsp. aquiponti</name>
    <dbReference type="NCBI Taxonomy" id="1566026"/>
    <lineage>
        <taxon>Bacteria</taxon>
        <taxon>Pseudomonadati</taxon>
        <taxon>Bacteroidota</taxon>
        <taxon>Cytophagia</taxon>
        <taxon>Cytophagales</taxon>
        <taxon>Roseivirgaceae</taxon>
        <taxon>Roseivirga</taxon>
    </lineage>
</organism>
<dbReference type="AlphaFoldDB" id="A0A0L8AMC5"/>
<proteinExistence type="predicted"/>
<dbReference type="EMBL" id="JSVA01000008">
    <property type="protein sequence ID" value="KOF03330.1"/>
    <property type="molecule type" value="Genomic_DNA"/>
</dbReference>
<reference evidence="2" key="1">
    <citation type="submission" date="2014-11" db="EMBL/GenBank/DDBJ databases">
        <title>Genome sequencing of Roseivirga sp. D-25.</title>
        <authorList>
            <person name="Selvaratnam C."/>
            <person name="Thevarajoo S."/>
            <person name="Goh K.M."/>
            <person name="Eee R."/>
            <person name="Chan K.-G."/>
            <person name="Chong C.S."/>
        </authorList>
    </citation>
    <scope>NUCLEOTIDE SEQUENCE [LARGE SCALE GENOMIC DNA]</scope>
    <source>
        <strain evidence="2">D-25</strain>
    </source>
</reference>
<dbReference type="OrthoDB" id="979203at2"/>
<accession>A0A0L8AMC5</accession>
<evidence type="ECO:0000313" key="1">
    <source>
        <dbReference type="EMBL" id="KOF03330.1"/>
    </source>
</evidence>
<gene>
    <name evidence="1" type="ORF">OB69_08585</name>
</gene>
<keyword evidence="2" id="KW-1185">Reference proteome</keyword>